<evidence type="ECO:0000256" key="3">
    <source>
        <dbReference type="ARBA" id="ARBA00022840"/>
    </source>
</evidence>
<dbReference type="SUPFAM" id="SSF52540">
    <property type="entry name" value="P-loop containing nucleoside triphosphate hydrolases"/>
    <property type="match status" value="1"/>
</dbReference>
<keyword evidence="6" id="KW-1185">Reference proteome</keyword>
<protein>
    <submittedName>
        <fullName evidence="5">ABC transporter ATP-binding protein</fullName>
    </submittedName>
</protein>
<evidence type="ECO:0000256" key="1">
    <source>
        <dbReference type="ARBA" id="ARBA00022448"/>
    </source>
</evidence>
<organism evidence="5 6">
    <name type="scientific">Flammeovirga kamogawensis</name>
    <dbReference type="NCBI Taxonomy" id="373891"/>
    <lineage>
        <taxon>Bacteria</taxon>
        <taxon>Pseudomonadati</taxon>
        <taxon>Bacteroidota</taxon>
        <taxon>Cytophagia</taxon>
        <taxon>Cytophagales</taxon>
        <taxon>Flammeovirgaceae</taxon>
        <taxon>Flammeovirga</taxon>
    </lineage>
</organism>
<dbReference type="InterPro" id="IPR003439">
    <property type="entry name" value="ABC_transporter-like_ATP-bd"/>
</dbReference>
<keyword evidence="2" id="KW-0547">Nucleotide-binding</keyword>
<dbReference type="SMART" id="SM00382">
    <property type="entry name" value="AAA"/>
    <property type="match status" value="1"/>
</dbReference>
<evidence type="ECO:0000313" key="6">
    <source>
        <dbReference type="Proteomes" id="UP000682802"/>
    </source>
</evidence>
<keyword evidence="3 5" id="KW-0067">ATP-binding</keyword>
<evidence type="ECO:0000256" key="2">
    <source>
        <dbReference type="ARBA" id="ARBA00022741"/>
    </source>
</evidence>
<dbReference type="Pfam" id="PF00005">
    <property type="entry name" value="ABC_tran"/>
    <property type="match status" value="1"/>
</dbReference>
<reference evidence="5 6" key="1">
    <citation type="submission" date="2021-05" db="EMBL/GenBank/DDBJ databases">
        <title>Comparative genomic studies on the polysaccharide-degrading batcterial strains of the Flammeovirga genus.</title>
        <authorList>
            <person name="Zewei F."/>
            <person name="Zheng Z."/>
            <person name="Yu L."/>
            <person name="Ruyue G."/>
            <person name="Yanhong M."/>
            <person name="Yuanyuan C."/>
            <person name="Jingyan G."/>
            <person name="Wenjun H."/>
        </authorList>
    </citation>
    <scope>NUCLEOTIDE SEQUENCE [LARGE SCALE GENOMIC DNA]</scope>
    <source>
        <strain evidence="5 6">YS10</strain>
    </source>
</reference>
<sequence length="250" mass="28610">MIKIKNLKKVYNSHKVLDILDIHINPGSIYTLIGKNGEGKSTLLNAILDLITIDEGLITINGKPVTNLTTIEKRNIGVLQDQLNLIEEVDAYTFLKYIAQIYKVPKEVIDKRIQDLLDLFFEDKNKSSLNQPILTYSTGMKKKIAFCAAVIHTPDLLILDEPFTGLDLVSANKLCLFLKKYINNERCIFISSHNINYIEKISTDIGILIDSKITFSGEYRQFITNQSLYDELLKWLNIDVEETQLNLDWL</sequence>
<keyword evidence="1" id="KW-0813">Transport</keyword>
<dbReference type="EMBL" id="CP076129">
    <property type="protein sequence ID" value="QWG09279.1"/>
    <property type="molecule type" value="Genomic_DNA"/>
</dbReference>
<name>A0ABX8H062_9BACT</name>
<feature type="domain" description="ABC transporter" evidence="4">
    <location>
        <begin position="2"/>
        <end position="235"/>
    </location>
</feature>
<dbReference type="InterPro" id="IPR003593">
    <property type="entry name" value="AAA+_ATPase"/>
</dbReference>
<dbReference type="PANTHER" id="PTHR42939:SF1">
    <property type="entry name" value="ABC TRANSPORTER ATP-BINDING PROTEIN ALBC-RELATED"/>
    <property type="match status" value="1"/>
</dbReference>
<dbReference type="PANTHER" id="PTHR42939">
    <property type="entry name" value="ABC TRANSPORTER ATP-BINDING PROTEIN ALBC-RELATED"/>
    <property type="match status" value="1"/>
</dbReference>
<dbReference type="InterPro" id="IPR051782">
    <property type="entry name" value="ABC_Transporter_VariousFunc"/>
</dbReference>
<dbReference type="CDD" id="cd03230">
    <property type="entry name" value="ABC_DR_subfamily_A"/>
    <property type="match status" value="1"/>
</dbReference>
<accession>A0ABX8H062</accession>
<dbReference type="PROSITE" id="PS50893">
    <property type="entry name" value="ABC_TRANSPORTER_2"/>
    <property type="match status" value="1"/>
</dbReference>
<dbReference type="GO" id="GO:0005524">
    <property type="term" value="F:ATP binding"/>
    <property type="evidence" value="ECO:0007669"/>
    <property type="project" value="UniProtKB-KW"/>
</dbReference>
<dbReference type="InterPro" id="IPR027417">
    <property type="entry name" value="P-loop_NTPase"/>
</dbReference>
<dbReference type="Proteomes" id="UP000682802">
    <property type="component" value="Chromosome 2"/>
</dbReference>
<evidence type="ECO:0000313" key="5">
    <source>
        <dbReference type="EMBL" id="QWG09279.1"/>
    </source>
</evidence>
<evidence type="ECO:0000259" key="4">
    <source>
        <dbReference type="PROSITE" id="PS50893"/>
    </source>
</evidence>
<gene>
    <name evidence="5" type="ORF">KM029_21990</name>
</gene>
<dbReference type="RefSeq" id="WP_144075961.1">
    <property type="nucleotide sequence ID" value="NZ_CP076129.1"/>
</dbReference>
<dbReference type="Gene3D" id="3.40.50.300">
    <property type="entry name" value="P-loop containing nucleotide triphosphate hydrolases"/>
    <property type="match status" value="1"/>
</dbReference>
<proteinExistence type="predicted"/>